<evidence type="ECO:0000256" key="2">
    <source>
        <dbReference type="PROSITE-ProRule" id="PRU01251"/>
    </source>
</evidence>
<evidence type="ECO:0000259" key="3">
    <source>
        <dbReference type="PROSITE" id="PS51903"/>
    </source>
</evidence>
<name>A0ABS0Z5P8_9GAMM</name>
<proteinExistence type="inferred from homology"/>
<keyword evidence="5" id="KW-1185">Reference proteome</keyword>
<gene>
    <name evidence="4" type="ORF">JHC10_13945</name>
</gene>
<sequence>MRHDKFTSKFQMAIADAQSIALGRDHQFIEPVHLMQALLDQNGGSVRPLFTMLSVDIPQFRANLSKALDALPQVEGTGGDVQLSQNTA</sequence>
<comment type="similarity">
    <text evidence="1">Belongs to the ClpA/ClpB family.</text>
</comment>
<reference evidence="4 5" key="1">
    <citation type="submission" date="2020-09" db="EMBL/GenBank/DDBJ databases">
        <title>Draft Genomes of Bacterial Isolates from North Pond Shallow Sediments.</title>
        <authorList>
            <person name="Kiel Reese B."/>
            <person name="Mullis M."/>
            <person name="Weisend R.E."/>
        </authorList>
    </citation>
    <scope>NUCLEOTIDE SEQUENCE [LARGE SCALE GENOMIC DNA]</scope>
    <source>
        <strain evidence="4 5">KJE-3</strain>
    </source>
</reference>
<dbReference type="InterPro" id="IPR004176">
    <property type="entry name" value="Clp_R_N"/>
</dbReference>
<dbReference type="SUPFAM" id="SSF81923">
    <property type="entry name" value="Double Clp-N motif"/>
    <property type="match status" value="1"/>
</dbReference>
<organism evidence="4 5">
    <name type="scientific">Idiomarina abyssalis</name>
    <dbReference type="NCBI Taxonomy" id="86102"/>
    <lineage>
        <taxon>Bacteria</taxon>
        <taxon>Pseudomonadati</taxon>
        <taxon>Pseudomonadota</taxon>
        <taxon>Gammaproteobacteria</taxon>
        <taxon>Alteromonadales</taxon>
        <taxon>Idiomarinaceae</taxon>
        <taxon>Idiomarina</taxon>
    </lineage>
</organism>
<feature type="non-terminal residue" evidence="4">
    <location>
        <position position="88"/>
    </location>
</feature>
<evidence type="ECO:0000313" key="4">
    <source>
        <dbReference type="EMBL" id="MBJ7268042.1"/>
    </source>
</evidence>
<evidence type="ECO:0000313" key="5">
    <source>
        <dbReference type="Proteomes" id="UP000655994"/>
    </source>
</evidence>
<keyword evidence="2" id="KW-0677">Repeat</keyword>
<evidence type="ECO:0000256" key="1">
    <source>
        <dbReference type="ARBA" id="ARBA00008675"/>
    </source>
</evidence>
<feature type="domain" description="Clp R" evidence="3">
    <location>
        <begin position="3"/>
        <end position="88"/>
    </location>
</feature>
<dbReference type="RefSeq" id="WP_325096888.1">
    <property type="nucleotide sequence ID" value="NZ_JAEMOS010000060.1"/>
</dbReference>
<dbReference type="Proteomes" id="UP000655994">
    <property type="component" value="Unassembled WGS sequence"/>
</dbReference>
<comment type="caution">
    <text evidence="4">The sequence shown here is derived from an EMBL/GenBank/DDBJ whole genome shotgun (WGS) entry which is preliminary data.</text>
</comment>
<accession>A0ABS0Z5P8</accession>
<dbReference type="Gene3D" id="1.10.1780.10">
    <property type="entry name" value="Clp, N-terminal domain"/>
    <property type="match status" value="1"/>
</dbReference>
<dbReference type="EMBL" id="JAEMOS010000060">
    <property type="protein sequence ID" value="MBJ7268042.1"/>
    <property type="molecule type" value="Genomic_DNA"/>
</dbReference>
<dbReference type="Pfam" id="PF02861">
    <property type="entry name" value="Clp_N"/>
    <property type="match status" value="1"/>
</dbReference>
<protein>
    <submittedName>
        <fullName evidence="4">Type VI secretion system ATPase TssH</fullName>
    </submittedName>
</protein>
<dbReference type="InterPro" id="IPR036628">
    <property type="entry name" value="Clp_N_dom_sf"/>
</dbReference>
<dbReference type="PROSITE" id="PS51903">
    <property type="entry name" value="CLP_R"/>
    <property type="match status" value="1"/>
</dbReference>